<keyword evidence="1" id="KW-0175">Coiled coil</keyword>
<evidence type="ECO:0000313" key="5">
    <source>
        <dbReference type="Proteomes" id="UP000290289"/>
    </source>
</evidence>
<dbReference type="AlphaFoldDB" id="A0A498HPF5"/>
<accession>A0A498HPF5</accession>
<keyword evidence="5" id="KW-1185">Reference proteome</keyword>
<feature type="coiled-coil region" evidence="1">
    <location>
        <begin position="856"/>
        <end position="983"/>
    </location>
</feature>
<proteinExistence type="predicted"/>
<gene>
    <name evidence="4" type="ORF">DVH24_012304</name>
</gene>
<dbReference type="Gene3D" id="1.10.287.1490">
    <property type="match status" value="2"/>
</dbReference>
<sequence length="1233" mass="142091">MAPSKLAILSIFLALIFSQIRADMKVPDEENERPSFPVKINELGSPDSWSSKFKAKFHDLVFVDSIFSLGFLAIQTDVTEVRDPLHEAFWELIGFGFHRNFEVKRVARESNPMMDDPLGSSQKQNHEGVLTGSGFHRNSEVKRVAHESIPIMGDPLGSFRVSSYKQNCESVVKKQHGYLSNVDFEQFKADGLCFFDVELIEEREKVIQGLTEAGDQIIQELREEGGKVIQEMLDSIIQEMSGSISSLPTEIKFLQKNGSLVEQQVRKAHARADELEKKVNELEQKLQSQRKEKEELESWTNEAEEKIDDLLSEIENIGKTNDEQETKIRKTEHALEVKVAEVEMWKAKFEATLKAKVLNEVNELEKELQSQRNEKGDLKDRVNEAEKKIDDLLSKIENVNELEKELQLQRNEKGDLKDRVNEAEKKMDDLLSKLENVNELEKELQSQRNEKRDLKDRVNENEKKMDDLLSKIENVRVNELEKELQSQHNEKRDLKDRVNEAEKKIDDLLSKIENVNELEKELQMQHNEKGDLKDQVNEVEKMDDLLSKIENVNELEKELQLQRNEKRDLKDRVNEAEKKIDDLFSKIENVNELEKELQSQRNEKGDLKDRVNEAEKKMDDLLSKIENALEKKAQAEKWAEPHVETTKTKWIPAIKEQWVVVKDTVELHVISLSNKSIEVYEVSKTTLAPHVIKAQEVVDIYFQEAKKFSKPYVDQLTTVTKPHVDKAVIAYEKFLKSASTYHHQVQGTVKDLLKRHELTRPLATKELEWFAVPTMRVVRLKGAIQRSKLLLALFRCPFSVHDSIVCIRADASVPAEEDEPVKLPRSDGPDSSALKIELDQLRAKIHSLEFDVGEKIKELKKKNELIEEKEKVIQKNSDSISSLQSEIDSLQKKGSLDAELGKAHARAGELEKKVNELKKELQSQRNEKEGLEARANEAEKKVDVLLLKIENIEKTNDEQKTKIRKTERALKVAEEEMLKAKFEATLKAKELNEVHGAWIPPWLAVHFMQCQSFLERHWNVHGKPAVDIAVQKALEKKAQAEKWAEPHVETLKTKWIPAIKEQWEVVKDTVEPHVKSLSTKTFEVYEVSKTTLAPHVIKAQEVVDPYFQEAKKFSKPYVDQVATVAKPHVDKVRVVLKPYTKKAVIAYEKFLKSATAYHHQVQGTVKDLLKRHELTRPLATKELEWFACMIESSVYNFRNCDTRVRRKITYVTVVNGFFNVTTFAPNGTGRLAL</sequence>
<keyword evidence="3" id="KW-0732">Signal</keyword>
<evidence type="ECO:0000256" key="3">
    <source>
        <dbReference type="SAM" id="SignalP"/>
    </source>
</evidence>
<feature type="region of interest" description="Disordered" evidence="2">
    <location>
        <begin position="442"/>
        <end position="462"/>
    </location>
</feature>
<dbReference type="STRING" id="3750.A0A498HPF5"/>
<evidence type="ECO:0000256" key="2">
    <source>
        <dbReference type="SAM" id="MobiDB-lite"/>
    </source>
</evidence>
<dbReference type="PANTHER" id="PTHR34360">
    <property type="entry name" value="OS08G0519400 PROTEIN"/>
    <property type="match status" value="1"/>
</dbReference>
<evidence type="ECO:0000256" key="1">
    <source>
        <dbReference type="SAM" id="Coils"/>
    </source>
</evidence>
<dbReference type="EMBL" id="RDQH01000341">
    <property type="protein sequence ID" value="RXH72620.1"/>
    <property type="molecule type" value="Genomic_DNA"/>
</dbReference>
<name>A0A498HPF5_MALDO</name>
<dbReference type="PANTHER" id="PTHR34360:SF1">
    <property type="entry name" value="OS08G0519400 PROTEIN"/>
    <property type="match status" value="1"/>
</dbReference>
<reference evidence="4 5" key="1">
    <citation type="submission" date="2018-10" db="EMBL/GenBank/DDBJ databases">
        <title>A high-quality apple genome assembly.</title>
        <authorList>
            <person name="Hu J."/>
        </authorList>
    </citation>
    <scope>NUCLEOTIDE SEQUENCE [LARGE SCALE GENOMIC DNA]</scope>
    <source>
        <strain evidence="5">cv. HFTH1</strain>
        <tissue evidence="4">Young leaf</tissue>
    </source>
</reference>
<protein>
    <submittedName>
        <fullName evidence="4">Uncharacterized protein</fullName>
    </submittedName>
</protein>
<dbReference type="SUPFAM" id="SSF57997">
    <property type="entry name" value="Tropomyosin"/>
    <property type="match status" value="1"/>
</dbReference>
<dbReference type="SUPFAM" id="SSF58113">
    <property type="entry name" value="Apolipoprotein A-I"/>
    <property type="match status" value="1"/>
</dbReference>
<feature type="coiled-coil region" evidence="1">
    <location>
        <begin position="265"/>
        <end position="327"/>
    </location>
</feature>
<dbReference type="Proteomes" id="UP000290289">
    <property type="component" value="Chromosome 15"/>
</dbReference>
<organism evidence="4 5">
    <name type="scientific">Malus domestica</name>
    <name type="common">Apple</name>
    <name type="synonym">Pyrus malus</name>
    <dbReference type="NCBI Taxonomy" id="3750"/>
    <lineage>
        <taxon>Eukaryota</taxon>
        <taxon>Viridiplantae</taxon>
        <taxon>Streptophyta</taxon>
        <taxon>Embryophyta</taxon>
        <taxon>Tracheophyta</taxon>
        <taxon>Spermatophyta</taxon>
        <taxon>Magnoliopsida</taxon>
        <taxon>eudicotyledons</taxon>
        <taxon>Gunneridae</taxon>
        <taxon>Pentapetalae</taxon>
        <taxon>rosids</taxon>
        <taxon>fabids</taxon>
        <taxon>Rosales</taxon>
        <taxon>Rosaceae</taxon>
        <taxon>Amygdaloideae</taxon>
        <taxon>Maleae</taxon>
        <taxon>Malus</taxon>
    </lineage>
</organism>
<comment type="caution">
    <text evidence="4">The sequence shown here is derived from an EMBL/GenBank/DDBJ whole genome shotgun (WGS) entry which is preliminary data.</text>
</comment>
<evidence type="ECO:0000313" key="4">
    <source>
        <dbReference type="EMBL" id="RXH72620.1"/>
    </source>
</evidence>
<feature type="signal peptide" evidence="3">
    <location>
        <begin position="1"/>
        <end position="22"/>
    </location>
</feature>
<dbReference type="Gene3D" id="1.20.5.1230">
    <property type="entry name" value="Apolipoprotein A-I"/>
    <property type="match status" value="1"/>
</dbReference>
<feature type="chain" id="PRO_5019845421" evidence="3">
    <location>
        <begin position="23"/>
        <end position="1233"/>
    </location>
</feature>